<comment type="similarity">
    <text evidence="2 9">Belongs to the G-protein coupled receptor 1 family.</text>
</comment>
<comment type="subcellular location">
    <subcellularLocation>
        <location evidence="1">Membrane</location>
        <topology evidence="1">Multi-pass membrane protein</topology>
    </subcellularLocation>
</comment>
<keyword evidence="8 9" id="KW-0807">Transducer</keyword>
<evidence type="ECO:0000256" key="5">
    <source>
        <dbReference type="ARBA" id="ARBA00023040"/>
    </source>
</evidence>
<evidence type="ECO:0000313" key="13">
    <source>
        <dbReference type="Proteomes" id="UP000030746"/>
    </source>
</evidence>
<keyword evidence="4 10" id="KW-1133">Transmembrane helix</keyword>
<evidence type="ECO:0000313" key="12">
    <source>
        <dbReference type="EMBL" id="ESO84079.1"/>
    </source>
</evidence>
<dbReference type="PRINTS" id="PR00237">
    <property type="entry name" value="GPCRRHODOPSN"/>
</dbReference>
<dbReference type="Gene3D" id="1.20.1070.10">
    <property type="entry name" value="Rhodopsin 7-helix transmembrane proteins"/>
    <property type="match status" value="1"/>
</dbReference>
<evidence type="ECO:0000256" key="3">
    <source>
        <dbReference type="ARBA" id="ARBA00022692"/>
    </source>
</evidence>
<keyword evidence="7 9" id="KW-0675">Receptor</keyword>
<name>V4B6D5_LOTGI</name>
<dbReference type="GeneID" id="20230335"/>
<evidence type="ECO:0000256" key="6">
    <source>
        <dbReference type="ARBA" id="ARBA00023136"/>
    </source>
</evidence>
<dbReference type="PANTHER" id="PTHR45695:SF28">
    <property type="entry name" value="G-PROTEIN COUPLED RECEPTORS FAMILY 1 PROFILE DOMAIN-CONTAINING PROTEIN"/>
    <property type="match status" value="1"/>
</dbReference>
<dbReference type="RefSeq" id="XP_009065207.1">
    <property type="nucleotide sequence ID" value="XM_009066959.1"/>
</dbReference>
<keyword evidence="5 9" id="KW-0297">G-protein coupled receptor</keyword>
<feature type="transmembrane region" description="Helical" evidence="10">
    <location>
        <begin position="119"/>
        <end position="146"/>
    </location>
</feature>
<dbReference type="Proteomes" id="UP000030746">
    <property type="component" value="Unassembled WGS sequence"/>
</dbReference>
<dbReference type="HOGENOM" id="CLU_009579_6_1_1"/>
<organism evidence="12 13">
    <name type="scientific">Lottia gigantea</name>
    <name type="common">Giant owl limpet</name>
    <dbReference type="NCBI Taxonomy" id="225164"/>
    <lineage>
        <taxon>Eukaryota</taxon>
        <taxon>Metazoa</taxon>
        <taxon>Spiralia</taxon>
        <taxon>Lophotrochozoa</taxon>
        <taxon>Mollusca</taxon>
        <taxon>Gastropoda</taxon>
        <taxon>Patellogastropoda</taxon>
        <taxon>Lottioidea</taxon>
        <taxon>Lottiidae</taxon>
        <taxon>Lottia</taxon>
    </lineage>
</organism>
<protein>
    <recommendedName>
        <fullName evidence="11">G-protein coupled receptors family 1 profile domain-containing protein</fullName>
    </recommendedName>
</protein>
<accession>V4B6D5</accession>
<evidence type="ECO:0000256" key="8">
    <source>
        <dbReference type="ARBA" id="ARBA00023224"/>
    </source>
</evidence>
<evidence type="ECO:0000256" key="7">
    <source>
        <dbReference type="ARBA" id="ARBA00023170"/>
    </source>
</evidence>
<dbReference type="InterPro" id="IPR017452">
    <property type="entry name" value="GPCR_Rhodpsn_7TM"/>
</dbReference>
<evidence type="ECO:0000256" key="4">
    <source>
        <dbReference type="ARBA" id="ARBA00022989"/>
    </source>
</evidence>
<dbReference type="KEGG" id="lgi:LOTGIDRAFT_108319"/>
<dbReference type="InterPro" id="IPR000276">
    <property type="entry name" value="GPCR_Rhodpsn"/>
</dbReference>
<feature type="transmembrane region" description="Helical" evidence="10">
    <location>
        <begin position="202"/>
        <end position="233"/>
    </location>
</feature>
<feature type="transmembrane region" description="Helical" evidence="10">
    <location>
        <begin position="79"/>
        <end position="99"/>
    </location>
</feature>
<sequence length="348" mass="40666">MGNYSELLSEERGDDFLDYGEFDYSQREYPGEIRTYPIWEMVLKIAFYVPVIVMALFGNLLVILVVARNKRMKTTTNYYIVNLAVADLLVVLTCSWVHLLDDLTEGWILGAFFCKFNTFAQVLSLVASIFTLTFIACDRFFGIVFAMKAHFIERRARYTILALWLCSLAVAAPLLVYRDLYEVQWKNHLERWCDDHWPVVKAYYTLVCVVLFFLPCTVMTIAYAVIIWTLWASRAPGERTTKDMKVQSKLKKKVIVMLVLILAIFVVCWLPLVSILLYTEYREDKNSRVGNVFHIILKEWFINFQYFARYLAHTNSAVNPLIYAGFNDNFRKGKYHFSYIAFHFPCDA</sequence>
<keyword evidence="13" id="KW-1185">Reference proteome</keyword>
<dbReference type="PANTHER" id="PTHR45695">
    <property type="entry name" value="LEUCOKININ RECEPTOR-RELATED"/>
    <property type="match status" value="1"/>
</dbReference>
<dbReference type="GO" id="GO:0004983">
    <property type="term" value="F:neuropeptide Y receptor activity"/>
    <property type="evidence" value="ECO:0007669"/>
    <property type="project" value="InterPro"/>
</dbReference>
<evidence type="ECO:0000256" key="10">
    <source>
        <dbReference type="SAM" id="Phobius"/>
    </source>
</evidence>
<dbReference type="EMBL" id="KB203566">
    <property type="protein sequence ID" value="ESO84079.1"/>
    <property type="molecule type" value="Genomic_DNA"/>
</dbReference>
<dbReference type="InterPro" id="IPR000611">
    <property type="entry name" value="NPY_rcpt"/>
</dbReference>
<keyword evidence="3 9" id="KW-0812">Transmembrane</keyword>
<evidence type="ECO:0000256" key="2">
    <source>
        <dbReference type="ARBA" id="ARBA00010663"/>
    </source>
</evidence>
<feature type="transmembrane region" description="Helical" evidence="10">
    <location>
        <begin position="45"/>
        <end position="67"/>
    </location>
</feature>
<dbReference type="PROSITE" id="PS00237">
    <property type="entry name" value="G_PROTEIN_RECEP_F1_1"/>
    <property type="match status" value="1"/>
</dbReference>
<evidence type="ECO:0000259" key="11">
    <source>
        <dbReference type="PROSITE" id="PS50262"/>
    </source>
</evidence>
<reference evidence="12 13" key="1">
    <citation type="journal article" date="2013" name="Nature">
        <title>Insights into bilaterian evolution from three spiralian genomes.</title>
        <authorList>
            <person name="Simakov O."/>
            <person name="Marletaz F."/>
            <person name="Cho S.J."/>
            <person name="Edsinger-Gonzales E."/>
            <person name="Havlak P."/>
            <person name="Hellsten U."/>
            <person name="Kuo D.H."/>
            <person name="Larsson T."/>
            <person name="Lv J."/>
            <person name="Arendt D."/>
            <person name="Savage R."/>
            <person name="Osoegawa K."/>
            <person name="de Jong P."/>
            <person name="Grimwood J."/>
            <person name="Chapman J.A."/>
            <person name="Shapiro H."/>
            <person name="Aerts A."/>
            <person name="Otillar R.P."/>
            <person name="Terry A.Y."/>
            <person name="Boore J.L."/>
            <person name="Grigoriev I.V."/>
            <person name="Lindberg D.R."/>
            <person name="Seaver E.C."/>
            <person name="Weisblat D.A."/>
            <person name="Putnam N.H."/>
            <person name="Rokhsar D.S."/>
        </authorList>
    </citation>
    <scope>NUCLEOTIDE SEQUENCE [LARGE SCALE GENOMIC DNA]</scope>
</reference>
<gene>
    <name evidence="12" type="ORF">LOTGIDRAFT_108319</name>
</gene>
<dbReference type="PRINTS" id="PR01012">
    <property type="entry name" value="NRPEPTIDEYR"/>
</dbReference>
<dbReference type="AlphaFoldDB" id="V4B6D5"/>
<dbReference type="SMART" id="SM01381">
    <property type="entry name" value="7TM_GPCR_Srsx"/>
    <property type="match status" value="1"/>
</dbReference>
<evidence type="ECO:0000256" key="9">
    <source>
        <dbReference type="RuleBase" id="RU000688"/>
    </source>
</evidence>
<feature type="domain" description="G-protein coupled receptors family 1 profile" evidence="11">
    <location>
        <begin position="58"/>
        <end position="323"/>
    </location>
</feature>
<dbReference type="CTD" id="20230335"/>
<dbReference type="CDD" id="cd14993">
    <property type="entry name" value="7tmA_CCKR-like"/>
    <property type="match status" value="1"/>
</dbReference>
<dbReference type="SUPFAM" id="SSF81321">
    <property type="entry name" value="Family A G protein-coupled receptor-like"/>
    <property type="match status" value="1"/>
</dbReference>
<feature type="transmembrane region" description="Helical" evidence="10">
    <location>
        <begin position="158"/>
        <end position="177"/>
    </location>
</feature>
<dbReference type="Pfam" id="PF00001">
    <property type="entry name" value="7tm_1"/>
    <property type="match status" value="1"/>
</dbReference>
<dbReference type="OMA" id="WAPFQIT"/>
<keyword evidence="6 10" id="KW-0472">Membrane</keyword>
<feature type="transmembrane region" description="Helical" evidence="10">
    <location>
        <begin position="254"/>
        <end position="278"/>
    </location>
</feature>
<proteinExistence type="inferred from homology"/>
<evidence type="ECO:0000256" key="1">
    <source>
        <dbReference type="ARBA" id="ARBA00004141"/>
    </source>
</evidence>
<dbReference type="OrthoDB" id="5975505at2759"/>
<dbReference type="GO" id="GO:0005886">
    <property type="term" value="C:plasma membrane"/>
    <property type="evidence" value="ECO:0007669"/>
    <property type="project" value="TreeGrafter"/>
</dbReference>
<dbReference type="PROSITE" id="PS50262">
    <property type="entry name" value="G_PROTEIN_RECEP_F1_2"/>
    <property type="match status" value="1"/>
</dbReference>